<reference evidence="1 2" key="1">
    <citation type="submission" date="2013-12" db="EMBL/GenBank/DDBJ databases">
        <authorList>
            <person name="Cubeta M."/>
            <person name="Pakala S."/>
            <person name="Fedorova N."/>
            <person name="Thomas E."/>
            <person name="Dean R."/>
            <person name="Jabaji S."/>
            <person name="Neate S."/>
            <person name="Toda T."/>
            <person name="Tavantzis S."/>
            <person name="Vilgalys R."/>
            <person name="Bharathan N."/>
            <person name="Pakala S."/>
            <person name="Losada L.S."/>
            <person name="Zafar N."/>
            <person name="Nierman W."/>
        </authorList>
    </citation>
    <scope>NUCLEOTIDE SEQUENCE [LARGE SCALE GENOMIC DNA]</scope>
    <source>
        <strain evidence="1 2">123E</strain>
    </source>
</reference>
<sequence>MPGPKEPSDYALDQMLAPLIQELLQLKQGVEMSVRHGEDAPIYQDEVVHAELSLHIADLIARIKVGGGSGLRSELNFCLYCRTRLSSLSVPAGYTRQELPYRDPDEDLNNAYYWHSLETPEERKAFFDFTGNRFTALHWLPGWHTSTCSPPDAMHLLYLGGMNWILNKNLVQPGMMNRRVPADEDPVVRFNACLDQMWLPRNYSRLPPKLGLTNTRIKADQWKLATRVIFIPLYLAFRVGNVIPNECIPRGNKSSKGAKNQTSRSRALHRERQKYYAYIGQPNNCPPHSACFPSRNLQFHYKQVLRYCVATGTLDKRTVTPNEIIFGTDLFEIMCIDYIENNVPLPPNFHMLMHLEAAMLKYGSLYNTHVWGMERANGILSRMSHNGQGGGVLEGTLMRGWWGISNLQNLIKMFCALPNRSPQDDMVLESLLSALRGGPEHALQRGALAAYIAQTKTAYTRLHGIQEPIRLSNQSRKINLRKVEYQGLYRMFLNFCAQKWPHAGVFGDGMAQGQLYLPPTGLIRRYSWVEYNGIRYGSFNHRSGRGYCYGYVGQEHHAARIEWILGVDFPGHPELRTVCVFVRRFQLPIIEPDFPWSQWEINLGTASWEFNELDGPSPVAISSLSGVFALFEVPTSQGDYWVTVSLDTISPDREELEDEEDLEEDA</sequence>
<dbReference type="Proteomes" id="UP000027456">
    <property type="component" value="Unassembled WGS sequence"/>
</dbReference>
<comment type="caution">
    <text evidence="1">The sequence shown here is derived from an EMBL/GenBank/DDBJ whole genome shotgun (WGS) entry which is preliminary data.</text>
</comment>
<dbReference type="STRING" id="1423351.A0A074RP57"/>
<accession>A0A074RP57</accession>
<dbReference type="OrthoDB" id="3248986at2759"/>
<evidence type="ECO:0000313" key="1">
    <source>
        <dbReference type="EMBL" id="KEP48841.1"/>
    </source>
</evidence>
<dbReference type="PANTHER" id="PTHR46579">
    <property type="entry name" value="F5/8 TYPE C DOMAIN-CONTAINING PROTEIN-RELATED"/>
    <property type="match status" value="1"/>
</dbReference>
<evidence type="ECO:0000313" key="2">
    <source>
        <dbReference type="Proteomes" id="UP000027456"/>
    </source>
</evidence>
<gene>
    <name evidence="1" type="ORF">V565_114420</name>
</gene>
<proteinExistence type="predicted"/>
<dbReference type="PANTHER" id="PTHR46579:SF1">
    <property type="entry name" value="F5_8 TYPE C DOMAIN-CONTAINING PROTEIN"/>
    <property type="match status" value="1"/>
</dbReference>
<dbReference type="EMBL" id="AZST01000447">
    <property type="protein sequence ID" value="KEP48841.1"/>
    <property type="molecule type" value="Genomic_DNA"/>
</dbReference>
<protein>
    <recommendedName>
        <fullName evidence="3">Transposase family Tnp2 protein</fullName>
    </recommendedName>
</protein>
<name>A0A074RP57_9AGAM</name>
<dbReference type="AlphaFoldDB" id="A0A074RP57"/>
<organism evidence="1 2">
    <name type="scientific">Rhizoctonia solani 123E</name>
    <dbReference type="NCBI Taxonomy" id="1423351"/>
    <lineage>
        <taxon>Eukaryota</taxon>
        <taxon>Fungi</taxon>
        <taxon>Dikarya</taxon>
        <taxon>Basidiomycota</taxon>
        <taxon>Agaricomycotina</taxon>
        <taxon>Agaricomycetes</taxon>
        <taxon>Cantharellales</taxon>
        <taxon>Ceratobasidiaceae</taxon>
        <taxon>Rhizoctonia</taxon>
    </lineage>
</organism>
<keyword evidence="2" id="KW-1185">Reference proteome</keyword>
<evidence type="ECO:0008006" key="3">
    <source>
        <dbReference type="Google" id="ProtNLM"/>
    </source>
</evidence>
<dbReference type="HOGENOM" id="CLU_412290_0_0_1"/>